<feature type="domain" description="Glycosyltransferase subfamily 4-like N-terminal" evidence="2">
    <location>
        <begin position="419"/>
        <end position="577"/>
    </location>
</feature>
<dbReference type="CDD" id="cd03801">
    <property type="entry name" value="GT4_PimA-like"/>
    <property type="match status" value="2"/>
</dbReference>
<accession>A0A2J0KU95</accession>
<dbReference type="InterPro" id="IPR028098">
    <property type="entry name" value="Glyco_trans_4-like_N"/>
</dbReference>
<dbReference type="SUPFAM" id="SSF53756">
    <property type="entry name" value="UDP-Glycosyltransferase/glycogen phosphorylase"/>
    <property type="match status" value="2"/>
</dbReference>
<evidence type="ECO:0000313" key="3">
    <source>
        <dbReference type="EMBL" id="PIU42071.1"/>
    </source>
</evidence>
<reference evidence="3 4" key="1">
    <citation type="submission" date="2017-09" db="EMBL/GenBank/DDBJ databases">
        <title>Depth-based differentiation of microbial function through sediment-hosted aquifers and enrichment of novel symbionts in the deep terrestrial subsurface.</title>
        <authorList>
            <person name="Probst A.J."/>
            <person name="Ladd B."/>
            <person name="Jarett J.K."/>
            <person name="Geller-Mcgrath D.E."/>
            <person name="Sieber C.M."/>
            <person name="Emerson J.B."/>
            <person name="Anantharaman K."/>
            <person name="Thomas B.C."/>
            <person name="Malmstrom R."/>
            <person name="Stieglmeier M."/>
            <person name="Klingl A."/>
            <person name="Woyke T."/>
            <person name="Ryan C.M."/>
            <person name="Banfield J.F."/>
        </authorList>
    </citation>
    <scope>NUCLEOTIDE SEQUENCE [LARGE SCALE GENOMIC DNA]</scope>
    <source>
        <strain evidence="3">CG07_land_8_20_14_0_80_42_15</strain>
    </source>
</reference>
<dbReference type="InterPro" id="IPR001296">
    <property type="entry name" value="Glyco_trans_1"/>
</dbReference>
<evidence type="ECO:0000259" key="1">
    <source>
        <dbReference type="Pfam" id="PF00534"/>
    </source>
</evidence>
<evidence type="ECO:0008006" key="5">
    <source>
        <dbReference type="Google" id="ProtNLM"/>
    </source>
</evidence>
<dbReference type="Pfam" id="PF00534">
    <property type="entry name" value="Glycos_transf_1"/>
    <property type="match status" value="2"/>
</dbReference>
<gene>
    <name evidence="3" type="ORF">COS99_01995</name>
</gene>
<dbReference type="PANTHER" id="PTHR12526">
    <property type="entry name" value="GLYCOSYLTRANSFERASE"/>
    <property type="match status" value="1"/>
</dbReference>
<sequence length="787" mass="87237">MEKIKIAYILHQFPVLSETFVADEILALKKIGAEVSVFSFAKPPHDVMHKESLDLAKGVFYALDPKSSTGVLTAVLLSNLQFFLSSPFRYCITFFKYFFKIGKKEFLQIFYICRLIKKEKPEHLHAHFAGLGATAAMIVSGFLKVPFSFTAHAHDIFVEDDFLEDKLRKAKYVVAISEYNKEYLFKKYPRIPASKIKVIHCGVDVDLFRPETAASSETTVLLSGGRFVEKKGFTYLIKSCKLLIEKGIRFRCDIFGDGPLKEELLGEARELGLEDMIRFVGPVDRNTVLKLLSGSDIFISPCIVAHDGDRDGIPVTIMEAMSAGKAVVSTDISGMPELINTGENGILVPQKDTNKLSQAISKLIEDRSLRRQIGIRARDKIEKEFNLTKNAGALFDLFSEADGRGGQFNILYINGTAQIGGAEVSLINLIKRVDRKHFLPIVLVPGDGPLVKKVKDIKIDVLFSKTPEFSKRKPFSFVKAVLVLTGIIRKNKISLVHSNSIYVSELSYYAAALAGVPCVCHIRDLVPILGGSKTRMRAFRRMAKLIAISEAVKKDLTEKLNIPEDGIVRIYNGVDIDEFSPGVSGEDFKKEFKLHSEKLIGIIGRISMEKGHEFFLRTASEVVKDHKNVAFVVVGSEVLGSGEFKDATVKLSEELGLQNKIIFTGFRDDIPQIIAALDIVVVPSVAEPFGRVIIEAMAMEKPVIATSSGASTEIVSGDCGILVEPGNVEQLKEAIIALLKDQVLANKIGKRGREIVSKRFTIDRHVAAMENLYEGFLEKLNRAEGKK</sequence>
<dbReference type="Proteomes" id="UP000230052">
    <property type="component" value="Unassembled WGS sequence"/>
</dbReference>
<dbReference type="Gene3D" id="3.40.50.2000">
    <property type="entry name" value="Glycogen Phosphorylase B"/>
    <property type="match status" value="4"/>
</dbReference>
<feature type="domain" description="Glycosyltransferase subfamily 4-like N-terminal" evidence="2">
    <location>
        <begin position="89"/>
        <end position="206"/>
    </location>
</feature>
<proteinExistence type="predicted"/>
<dbReference type="AlphaFoldDB" id="A0A2J0KU95"/>
<feature type="domain" description="Glycosyl transferase family 1" evidence="1">
    <location>
        <begin position="208"/>
        <end position="379"/>
    </location>
</feature>
<organism evidence="3 4">
    <name type="scientific">Candidatus Aquitaenariimonas noxiae</name>
    <dbReference type="NCBI Taxonomy" id="1974741"/>
    <lineage>
        <taxon>Bacteria</taxon>
        <taxon>Pseudomonadati</taxon>
        <taxon>Candidatus Omnitrophota</taxon>
        <taxon>Candidatus Aquitaenariimonas</taxon>
    </lineage>
</organism>
<evidence type="ECO:0000313" key="4">
    <source>
        <dbReference type="Proteomes" id="UP000230052"/>
    </source>
</evidence>
<comment type="caution">
    <text evidence="3">The sequence shown here is derived from an EMBL/GenBank/DDBJ whole genome shotgun (WGS) entry which is preliminary data.</text>
</comment>
<evidence type="ECO:0000259" key="2">
    <source>
        <dbReference type="Pfam" id="PF13439"/>
    </source>
</evidence>
<feature type="domain" description="Glycosyl transferase family 1" evidence="1">
    <location>
        <begin position="586"/>
        <end position="754"/>
    </location>
</feature>
<protein>
    <recommendedName>
        <fullName evidence="5">Glycosyltransferase family 1 protein</fullName>
    </recommendedName>
</protein>
<dbReference type="GO" id="GO:0016757">
    <property type="term" value="F:glycosyltransferase activity"/>
    <property type="evidence" value="ECO:0007669"/>
    <property type="project" value="InterPro"/>
</dbReference>
<dbReference type="Pfam" id="PF13439">
    <property type="entry name" value="Glyco_transf_4"/>
    <property type="match status" value="2"/>
</dbReference>
<name>A0A2J0KU95_9BACT</name>
<dbReference type="EMBL" id="PEWV01000020">
    <property type="protein sequence ID" value="PIU42071.1"/>
    <property type="molecule type" value="Genomic_DNA"/>
</dbReference>